<dbReference type="InterPro" id="IPR006047">
    <property type="entry name" value="GH13_cat_dom"/>
</dbReference>
<protein>
    <submittedName>
        <fullName evidence="2">Malto-oligosyltrehalose synthase</fullName>
    </submittedName>
</protein>
<dbReference type="RefSeq" id="WP_283755499.1">
    <property type="nucleotide sequence ID" value="NZ_JAQOSP010000125.1"/>
</dbReference>
<dbReference type="Pfam" id="PF00128">
    <property type="entry name" value="Alpha-amylase"/>
    <property type="match status" value="1"/>
</dbReference>
<name>A0ABT7AXZ5_9CYAN</name>
<dbReference type="Gene3D" id="3.20.20.80">
    <property type="entry name" value="Glycosidases"/>
    <property type="match status" value="4"/>
</dbReference>
<dbReference type="InterPro" id="IPR012767">
    <property type="entry name" value="Trehalose_TreY"/>
</dbReference>
<organism evidence="2 3">
    <name type="scientific">Roseofilum acuticapitatum BLCC-M154</name>
    <dbReference type="NCBI Taxonomy" id="3022444"/>
    <lineage>
        <taxon>Bacteria</taxon>
        <taxon>Bacillati</taxon>
        <taxon>Cyanobacteriota</taxon>
        <taxon>Cyanophyceae</taxon>
        <taxon>Desertifilales</taxon>
        <taxon>Desertifilaceae</taxon>
        <taxon>Roseofilum</taxon>
        <taxon>Roseofilum acuticapitatum</taxon>
    </lineage>
</organism>
<dbReference type="SMART" id="SM00642">
    <property type="entry name" value="Aamy"/>
    <property type="match status" value="1"/>
</dbReference>
<dbReference type="EMBL" id="JAQOSP010000125">
    <property type="protein sequence ID" value="MDJ1171745.1"/>
    <property type="molecule type" value="Genomic_DNA"/>
</dbReference>
<dbReference type="NCBIfam" id="TIGR02401">
    <property type="entry name" value="trehalose_TreY"/>
    <property type="match status" value="1"/>
</dbReference>
<comment type="caution">
    <text evidence="2">The sequence shown here is derived from an EMBL/GenBank/DDBJ whole genome shotgun (WGS) entry which is preliminary data.</text>
</comment>
<dbReference type="Proteomes" id="UP001235303">
    <property type="component" value="Unassembled WGS sequence"/>
</dbReference>
<proteinExistence type="predicted"/>
<sequence>MKIPTATYRLQFTSQFTFEMAKTIIPYLSELGISDIYASPILKAQSGSTHGYDVVDPNQINPELGGQEEFEKLIEVVQEKQLGWIQDIVPNHMAFSSQNPLLVDVLENGPNSQYKDYFDIDWEHPYEGIRHRVLAPFLGKFYGDCLESGELKIQYDQNGFTINYWDWKFPIQIESYGNILDHNSEELRNKLGRTNPDFVKFLGVLYAINAIQYIPPGSGHRERYEQISFIKSMIWELWNDNPEIKAFIEKNIEVFNGEVGKPESFDLLDDLLDKQFFRLAFWKVGNEELNYRRFFTVNDLICVRVEERGVFDQSHKLILQLIEENKITGLRIDHIDGLYDPKQYLIRLRNQAENTYIVVEKILEPHEKLRVNWPIEGTTGYDFLNYVNGIFCYQESEAEFEQCYSQFIGDVLKCDKLVDENKRKILEKHLAGDIDNLAHLLKRIADQYRYSSDFTIYGLKAALVEVMAAFSVYRTYISGEVSGEEVNYEVSKLDQECIAQVIAKTQENIPSFLNELINEISFIQKFLLLQFDEHLTSEDKKQWLHFVMRQQQFTGPLMAKSVEDTVLYIYNRLVSLNEVGSTPGHFGFSLEEFHGFNQERCSDWPHAMNGTSTHDTKRGEDMRSRINVLSEIPEEWNEYLQLWKKMNGGYKDTVRGLDVPTPNDEYFLYQTLLGIYPFDDQDKGEFVQRIKDYLIKAIREAKVNTAWLRPDMGYEEGFLKFVDSLFKETKQNKFLPSFRKFQQKIQHYGIFNSLSQTLLKITVPGVPDFYQGTELWDLTLVDPDNRRPVDFKKRLKLLNEIKSQWKKNKSALFADLLKHPADGKIKLFTIVQALKARHEYQDLFQRGDYQKLPVNGSLKYHIVTFMRTWNEQSAIVIAPRFLTKLIKEDEYPLGEQVWHETRISLPTGPSAVWKDALTGQEIQGENTLWIRDILKEFPVALLIKETSNQEG</sequence>
<dbReference type="CDD" id="cd11336">
    <property type="entry name" value="AmyAc_MTSase"/>
    <property type="match status" value="1"/>
</dbReference>
<evidence type="ECO:0000313" key="3">
    <source>
        <dbReference type="Proteomes" id="UP001235303"/>
    </source>
</evidence>
<dbReference type="PANTHER" id="PTHR10357:SF216">
    <property type="entry name" value="MALTOOLIGOSYL TREHALOSE SYNTHASE-RELATED"/>
    <property type="match status" value="1"/>
</dbReference>
<keyword evidence="3" id="KW-1185">Reference proteome</keyword>
<dbReference type="InterPro" id="IPR017853">
    <property type="entry name" value="GH"/>
</dbReference>
<dbReference type="PANTHER" id="PTHR10357">
    <property type="entry name" value="ALPHA-AMYLASE FAMILY MEMBER"/>
    <property type="match status" value="1"/>
</dbReference>
<evidence type="ECO:0000313" key="2">
    <source>
        <dbReference type="EMBL" id="MDJ1171745.1"/>
    </source>
</evidence>
<evidence type="ECO:0000259" key="1">
    <source>
        <dbReference type="SMART" id="SM00642"/>
    </source>
</evidence>
<accession>A0ABT7AXZ5</accession>
<reference evidence="2 3" key="1">
    <citation type="submission" date="2023-01" db="EMBL/GenBank/DDBJ databases">
        <title>Novel diversity within Roseofilum (Cyanobacteria; Desertifilaceae) from marine benthic mats with descriptions of four novel species.</title>
        <authorList>
            <person name="Wang Y."/>
            <person name="Berthold D.E."/>
            <person name="Hu J."/>
            <person name="Lefler F.W."/>
            <person name="Laughinghouse H.D. IV."/>
        </authorList>
    </citation>
    <scope>NUCLEOTIDE SEQUENCE [LARGE SCALE GENOMIC DNA]</scope>
    <source>
        <strain evidence="2 3">BLCC-M154</strain>
    </source>
</reference>
<dbReference type="SUPFAM" id="SSF51445">
    <property type="entry name" value="(Trans)glycosidases"/>
    <property type="match status" value="1"/>
</dbReference>
<gene>
    <name evidence="2" type="primary">treY</name>
    <name evidence="2" type="ORF">PMG71_20155</name>
</gene>
<feature type="domain" description="Glycosyl hydrolase family 13 catalytic" evidence="1">
    <location>
        <begin position="4"/>
        <end position="520"/>
    </location>
</feature>